<dbReference type="EMBL" id="JAPHNI010000164">
    <property type="protein sequence ID" value="KAJ8114979.1"/>
    <property type="molecule type" value="Genomic_DNA"/>
</dbReference>
<reference evidence="1" key="1">
    <citation type="submission" date="2022-11" db="EMBL/GenBank/DDBJ databases">
        <title>Genome Sequence of Boeremia exigua.</title>
        <authorList>
            <person name="Buettner E."/>
        </authorList>
    </citation>
    <scope>NUCLEOTIDE SEQUENCE</scope>
    <source>
        <strain evidence="1">CU02</strain>
    </source>
</reference>
<protein>
    <submittedName>
        <fullName evidence="1">Uncharacterized protein</fullName>
    </submittedName>
</protein>
<evidence type="ECO:0000313" key="1">
    <source>
        <dbReference type="EMBL" id="KAJ8114979.1"/>
    </source>
</evidence>
<accession>A0ACC2IID9</accession>
<name>A0ACC2IID9_9PLEO</name>
<dbReference type="Proteomes" id="UP001153331">
    <property type="component" value="Unassembled WGS sequence"/>
</dbReference>
<sequence>MLHNTSFSTFAVPKLLASSTTKSQADAIETKVAQLRAYQRLGLDKLEDYVFAIARASRPINLETDVSQHVSTIAVGRREPFEDKKRCLCLGGRVSSERFQRSFQASPRSSAAHPSFGRTTGASTMPHYDAGIPLSTDPNPPRHRIQARDAKPGVCRGSAEAGGATTSKRSPRETAAK</sequence>
<organism evidence="1 2">
    <name type="scientific">Boeremia exigua</name>
    <dbReference type="NCBI Taxonomy" id="749465"/>
    <lineage>
        <taxon>Eukaryota</taxon>
        <taxon>Fungi</taxon>
        <taxon>Dikarya</taxon>
        <taxon>Ascomycota</taxon>
        <taxon>Pezizomycotina</taxon>
        <taxon>Dothideomycetes</taxon>
        <taxon>Pleosporomycetidae</taxon>
        <taxon>Pleosporales</taxon>
        <taxon>Pleosporineae</taxon>
        <taxon>Didymellaceae</taxon>
        <taxon>Boeremia</taxon>
    </lineage>
</organism>
<comment type="caution">
    <text evidence="1">The sequence shown here is derived from an EMBL/GenBank/DDBJ whole genome shotgun (WGS) entry which is preliminary data.</text>
</comment>
<keyword evidence="2" id="KW-1185">Reference proteome</keyword>
<evidence type="ECO:0000313" key="2">
    <source>
        <dbReference type="Proteomes" id="UP001153331"/>
    </source>
</evidence>
<proteinExistence type="predicted"/>
<gene>
    <name evidence="1" type="ORF">OPT61_g3275</name>
</gene>